<evidence type="ECO:0000313" key="4">
    <source>
        <dbReference type="Proteomes" id="UP001596501"/>
    </source>
</evidence>
<dbReference type="InterPro" id="IPR041657">
    <property type="entry name" value="HTH_17"/>
</dbReference>
<comment type="caution">
    <text evidence="3">The sequence shown here is derived from an EMBL/GenBank/DDBJ whole genome shotgun (WGS) entry which is preliminary data.</text>
</comment>
<dbReference type="Proteomes" id="UP001596501">
    <property type="component" value="Unassembled WGS sequence"/>
</dbReference>
<sequence>METLLTPAQLAATLGLAVQTVYNRRATGGSLPKAILIGSLVRFRTQDIQDWLTSQYEGSLAHELPNDRRVEAPKRHGRPTKAEQIRRRRADGCSAA</sequence>
<organism evidence="3 4">
    <name type="scientific">Hydrogenophaga atypica</name>
    <dbReference type="NCBI Taxonomy" id="249409"/>
    <lineage>
        <taxon>Bacteria</taxon>
        <taxon>Pseudomonadati</taxon>
        <taxon>Pseudomonadota</taxon>
        <taxon>Betaproteobacteria</taxon>
        <taxon>Burkholderiales</taxon>
        <taxon>Comamonadaceae</taxon>
        <taxon>Hydrogenophaga</taxon>
    </lineage>
</organism>
<dbReference type="EMBL" id="JBHTCA010000027">
    <property type="protein sequence ID" value="MFC7411235.1"/>
    <property type="molecule type" value="Genomic_DNA"/>
</dbReference>
<evidence type="ECO:0000313" key="3">
    <source>
        <dbReference type="EMBL" id="MFC7411235.1"/>
    </source>
</evidence>
<keyword evidence="4" id="KW-1185">Reference proteome</keyword>
<protein>
    <submittedName>
        <fullName evidence="3">Helix-turn-helix transcriptional regulator</fullName>
    </submittedName>
</protein>
<reference evidence="4" key="1">
    <citation type="journal article" date="2019" name="Int. J. Syst. Evol. Microbiol.">
        <title>The Global Catalogue of Microorganisms (GCM) 10K type strain sequencing project: providing services to taxonomists for standard genome sequencing and annotation.</title>
        <authorList>
            <consortium name="The Broad Institute Genomics Platform"/>
            <consortium name="The Broad Institute Genome Sequencing Center for Infectious Disease"/>
            <person name="Wu L."/>
            <person name="Ma J."/>
        </authorList>
    </citation>
    <scope>NUCLEOTIDE SEQUENCE [LARGE SCALE GENOMIC DNA]</scope>
    <source>
        <strain evidence="4">CGMCC 1.12371</strain>
    </source>
</reference>
<gene>
    <name evidence="3" type="ORF">ACFQPB_20420</name>
</gene>
<accession>A0ABW2QPA5</accession>
<dbReference type="RefSeq" id="WP_382227331.1">
    <property type="nucleotide sequence ID" value="NZ_JBHTCA010000027.1"/>
</dbReference>
<proteinExistence type="predicted"/>
<dbReference type="SUPFAM" id="SSF46955">
    <property type="entry name" value="Putative DNA-binding domain"/>
    <property type="match status" value="1"/>
</dbReference>
<evidence type="ECO:0000256" key="1">
    <source>
        <dbReference type="SAM" id="MobiDB-lite"/>
    </source>
</evidence>
<feature type="region of interest" description="Disordered" evidence="1">
    <location>
        <begin position="63"/>
        <end position="96"/>
    </location>
</feature>
<feature type="domain" description="Helix-turn-helix" evidence="2">
    <location>
        <begin position="4"/>
        <end position="55"/>
    </location>
</feature>
<dbReference type="Pfam" id="PF12728">
    <property type="entry name" value="HTH_17"/>
    <property type="match status" value="1"/>
</dbReference>
<feature type="compositionally biased region" description="Basic and acidic residues" evidence="1">
    <location>
        <begin position="64"/>
        <end position="85"/>
    </location>
</feature>
<name>A0ABW2QPA5_9BURK</name>
<dbReference type="InterPro" id="IPR009061">
    <property type="entry name" value="DNA-bd_dom_put_sf"/>
</dbReference>
<evidence type="ECO:0000259" key="2">
    <source>
        <dbReference type="Pfam" id="PF12728"/>
    </source>
</evidence>